<name>K9X5U1_9NOST</name>
<sequence>MKKRKRIRSLFIALIAVLFLCTTTQAQPVTPLSSTSINADYVRALFTADKFLSAWKNRNVEAGLALLSPEIKNKVPNDQLASYISGTSSPSHAAFEIKSGRKIANNRYTFEVKLYEYLYSAIPESQTWNCPQLAKIILVKMGVDNPKFRVGNWLVNELPAPCELIVR</sequence>
<feature type="signal peptide" evidence="1">
    <location>
        <begin position="1"/>
        <end position="26"/>
    </location>
</feature>
<dbReference type="Proteomes" id="UP000010475">
    <property type="component" value="Chromosome"/>
</dbReference>
<dbReference type="OrthoDB" id="495366at2"/>
<dbReference type="AlphaFoldDB" id="K9X5U1"/>
<dbReference type="HOGENOM" id="CLU_1591795_0_0_3"/>
<evidence type="ECO:0000256" key="1">
    <source>
        <dbReference type="SAM" id="SignalP"/>
    </source>
</evidence>
<protein>
    <submittedName>
        <fullName evidence="2">Uncharacterized protein</fullName>
    </submittedName>
</protein>
<dbReference type="KEGG" id="csg:Cylst_5885"/>
<keyword evidence="1" id="KW-0732">Signal</keyword>
<evidence type="ECO:0000313" key="3">
    <source>
        <dbReference type="Proteomes" id="UP000010475"/>
    </source>
</evidence>
<dbReference type="STRING" id="56107.Cylst_5885"/>
<evidence type="ECO:0000313" key="2">
    <source>
        <dbReference type="EMBL" id="AFZ27863.1"/>
    </source>
</evidence>
<dbReference type="RefSeq" id="WP_015211096.1">
    <property type="nucleotide sequence ID" value="NC_019757.1"/>
</dbReference>
<organism evidence="2 3">
    <name type="scientific">Cylindrospermum stagnale PCC 7417</name>
    <dbReference type="NCBI Taxonomy" id="56107"/>
    <lineage>
        <taxon>Bacteria</taxon>
        <taxon>Bacillati</taxon>
        <taxon>Cyanobacteriota</taxon>
        <taxon>Cyanophyceae</taxon>
        <taxon>Nostocales</taxon>
        <taxon>Nostocaceae</taxon>
        <taxon>Cylindrospermum</taxon>
    </lineage>
</organism>
<dbReference type="EMBL" id="CP003642">
    <property type="protein sequence ID" value="AFZ27863.1"/>
    <property type="molecule type" value="Genomic_DNA"/>
</dbReference>
<proteinExistence type="predicted"/>
<gene>
    <name evidence="2" type="ORF">Cylst_5885</name>
</gene>
<keyword evidence="3" id="KW-1185">Reference proteome</keyword>
<reference evidence="2 3" key="1">
    <citation type="submission" date="2012-06" db="EMBL/GenBank/DDBJ databases">
        <title>Finished chromosome of genome of Cylindrospermum stagnale PCC 7417.</title>
        <authorList>
            <consortium name="US DOE Joint Genome Institute"/>
            <person name="Gugger M."/>
            <person name="Coursin T."/>
            <person name="Rippka R."/>
            <person name="Tandeau De Marsac N."/>
            <person name="Huntemann M."/>
            <person name="Wei C.-L."/>
            <person name="Han J."/>
            <person name="Detter J.C."/>
            <person name="Han C."/>
            <person name="Tapia R."/>
            <person name="Chen A."/>
            <person name="Kyrpides N."/>
            <person name="Mavromatis K."/>
            <person name="Markowitz V."/>
            <person name="Szeto E."/>
            <person name="Ivanova N."/>
            <person name="Pagani I."/>
            <person name="Pati A."/>
            <person name="Goodwin L."/>
            <person name="Nordberg H.P."/>
            <person name="Cantor M.N."/>
            <person name="Hua S.X."/>
            <person name="Woyke T."/>
            <person name="Kerfeld C.A."/>
        </authorList>
    </citation>
    <scope>NUCLEOTIDE SEQUENCE [LARGE SCALE GENOMIC DNA]</scope>
    <source>
        <strain evidence="2 3">PCC 7417</strain>
    </source>
</reference>
<accession>K9X5U1</accession>
<feature type="chain" id="PRO_5003937715" evidence="1">
    <location>
        <begin position="27"/>
        <end position="167"/>
    </location>
</feature>